<dbReference type="Pfam" id="PF00462">
    <property type="entry name" value="Glutaredoxin"/>
    <property type="match status" value="1"/>
</dbReference>
<dbReference type="CDD" id="cd03031">
    <property type="entry name" value="GRX_GRX_like"/>
    <property type="match status" value="1"/>
</dbReference>
<dbReference type="SUPFAM" id="SSF52833">
    <property type="entry name" value="Thioredoxin-like"/>
    <property type="match status" value="1"/>
</dbReference>
<gene>
    <name evidence="3" type="ORF">LLUT_LOCUS13633</name>
</gene>
<dbReference type="Gene3D" id="3.40.30.10">
    <property type="entry name" value="Glutaredoxin"/>
    <property type="match status" value="1"/>
</dbReference>
<dbReference type="PANTHER" id="PTHR45669:SF7">
    <property type="entry name" value="F1N19.7"/>
    <property type="match status" value="1"/>
</dbReference>
<feature type="domain" description="Glutaredoxin" evidence="2">
    <location>
        <begin position="224"/>
        <end position="293"/>
    </location>
</feature>
<dbReference type="InterPro" id="IPR036249">
    <property type="entry name" value="Thioredoxin-like_sf"/>
</dbReference>
<dbReference type="InterPro" id="IPR002109">
    <property type="entry name" value="Glutaredoxin"/>
</dbReference>
<feature type="region of interest" description="Disordered" evidence="1">
    <location>
        <begin position="1"/>
        <end position="21"/>
    </location>
</feature>
<evidence type="ECO:0000313" key="3">
    <source>
        <dbReference type="EMBL" id="CAL0312573.1"/>
    </source>
</evidence>
<dbReference type="Proteomes" id="UP001497480">
    <property type="component" value="Unassembled WGS sequence"/>
</dbReference>
<evidence type="ECO:0000256" key="1">
    <source>
        <dbReference type="SAM" id="MobiDB-lite"/>
    </source>
</evidence>
<feature type="compositionally biased region" description="Low complexity" evidence="1">
    <location>
        <begin position="157"/>
        <end position="169"/>
    </location>
</feature>
<feature type="compositionally biased region" description="Basic and acidic residues" evidence="1">
    <location>
        <begin position="133"/>
        <end position="148"/>
    </location>
</feature>
<evidence type="ECO:0000259" key="2">
    <source>
        <dbReference type="Pfam" id="PF00462"/>
    </source>
</evidence>
<dbReference type="EMBL" id="CAXHTB010000009">
    <property type="protein sequence ID" value="CAL0312573.1"/>
    <property type="molecule type" value="Genomic_DNA"/>
</dbReference>
<accession>A0AAV1WTI0</accession>
<dbReference type="PROSITE" id="PS51354">
    <property type="entry name" value="GLUTAREDOXIN_2"/>
    <property type="match status" value="1"/>
</dbReference>
<organism evidence="3 4">
    <name type="scientific">Lupinus luteus</name>
    <name type="common">European yellow lupine</name>
    <dbReference type="NCBI Taxonomy" id="3873"/>
    <lineage>
        <taxon>Eukaryota</taxon>
        <taxon>Viridiplantae</taxon>
        <taxon>Streptophyta</taxon>
        <taxon>Embryophyta</taxon>
        <taxon>Tracheophyta</taxon>
        <taxon>Spermatophyta</taxon>
        <taxon>Magnoliopsida</taxon>
        <taxon>eudicotyledons</taxon>
        <taxon>Gunneridae</taxon>
        <taxon>Pentapetalae</taxon>
        <taxon>rosids</taxon>
        <taxon>fabids</taxon>
        <taxon>Fabales</taxon>
        <taxon>Fabaceae</taxon>
        <taxon>Papilionoideae</taxon>
        <taxon>50 kb inversion clade</taxon>
        <taxon>genistoids sensu lato</taxon>
        <taxon>core genistoids</taxon>
        <taxon>Genisteae</taxon>
        <taxon>Lupinus</taxon>
    </lineage>
</organism>
<sequence>MGCSSSKKSVEDTVATAYRPPPTSFAVFDINSVEEPWLKHRNKTSLDISQHENKSTLTHVPDPILQKLNMLDSTEAAPQSWDEVSKTLDEFKSAVKPSPVLRQQELQSQPQPQVQANIKKNASFHTLEELDAKLTSKPELKPKPELNKNIKSKVNEPQSLPSPSPSLLLQEGGLRIKPVKENIFVMRDRLEREKEERVSIYEKIRRDPLTQYPEKCPPNGSDSVVIYTTSLRGVRKTFDDCNRARDMLEGHRVIFDERDVSLHGKFLKEVKELLEGIEEGVVLPKVFVKGRYVGGLNELVELNETGRLGRILNATRVERGVGRQGCGGCGGFRFVPCLDCGGSCKIGADKERCPKCNENGLVYCPVCI</sequence>
<dbReference type="AlphaFoldDB" id="A0AAV1WTI0"/>
<name>A0AAV1WTI0_LUPLU</name>
<reference evidence="3 4" key="1">
    <citation type="submission" date="2024-03" db="EMBL/GenBank/DDBJ databases">
        <authorList>
            <person name="Martinez-Hernandez J."/>
        </authorList>
    </citation>
    <scope>NUCLEOTIDE SEQUENCE [LARGE SCALE GENOMIC DNA]</scope>
</reference>
<feature type="region of interest" description="Disordered" evidence="1">
    <location>
        <begin position="133"/>
        <end position="169"/>
    </location>
</feature>
<keyword evidence="4" id="KW-1185">Reference proteome</keyword>
<comment type="caution">
    <text evidence="3">The sequence shown here is derived from an EMBL/GenBank/DDBJ whole genome shotgun (WGS) entry which is preliminary data.</text>
</comment>
<protein>
    <recommendedName>
        <fullName evidence="2">Glutaredoxin domain-containing protein</fullName>
    </recommendedName>
</protein>
<dbReference type="Pfam" id="PF23733">
    <property type="entry name" value="GRXCR1-2_C"/>
    <property type="match status" value="1"/>
</dbReference>
<dbReference type="PANTHER" id="PTHR45669">
    <property type="entry name" value="GLUTAREDOXIN DOMAIN-CONTAINING CYSTEINE-RICH PROTEIN CG12206-RELATED"/>
    <property type="match status" value="1"/>
</dbReference>
<proteinExistence type="predicted"/>
<evidence type="ECO:0000313" key="4">
    <source>
        <dbReference type="Proteomes" id="UP001497480"/>
    </source>
</evidence>